<organism evidence="8 9">
    <name type="scientific">Nocardiopsis codii</name>
    <dbReference type="NCBI Taxonomy" id="3065942"/>
    <lineage>
        <taxon>Bacteria</taxon>
        <taxon>Bacillati</taxon>
        <taxon>Actinomycetota</taxon>
        <taxon>Actinomycetes</taxon>
        <taxon>Streptosporangiales</taxon>
        <taxon>Nocardiopsidaceae</taxon>
        <taxon>Nocardiopsis</taxon>
    </lineage>
</organism>
<dbReference type="InterPro" id="IPR000719">
    <property type="entry name" value="Prot_kinase_dom"/>
</dbReference>
<evidence type="ECO:0000256" key="5">
    <source>
        <dbReference type="PROSITE-ProRule" id="PRU10141"/>
    </source>
</evidence>
<feature type="domain" description="Protein kinase" evidence="7">
    <location>
        <begin position="28"/>
        <end position="281"/>
    </location>
</feature>
<dbReference type="InterPro" id="IPR008271">
    <property type="entry name" value="Ser/Thr_kinase_AS"/>
</dbReference>
<dbReference type="PROSITE" id="PS50011">
    <property type="entry name" value="PROTEIN_KINASE_DOM"/>
    <property type="match status" value="1"/>
</dbReference>
<keyword evidence="4 5" id="KW-0067">ATP-binding</keyword>
<proteinExistence type="predicted"/>
<dbReference type="Gene3D" id="3.30.200.20">
    <property type="entry name" value="Phosphorylase Kinase, domain 1"/>
    <property type="match status" value="1"/>
</dbReference>
<evidence type="ECO:0000256" key="4">
    <source>
        <dbReference type="ARBA" id="ARBA00022840"/>
    </source>
</evidence>
<evidence type="ECO:0000256" key="1">
    <source>
        <dbReference type="ARBA" id="ARBA00022679"/>
    </source>
</evidence>
<dbReference type="EC" id="2.7.11.1" evidence="8"/>
<dbReference type="Proteomes" id="UP001356095">
    <property type="component" value="Unassembled WGS sequence"/>
</dbReference>
<feature type="binding site" evidence="5">
    <location>
        <position position="56"/>
    </location>
    <ligand>
        <name>ATP</name>
        <dbReference type="ChEBI" id="CHEBI:30616"/>
    </ligand>
</feature>
<dbReference type="InterPro" id="IPR017441">
    <property type="entry name" value="Protein_kinase_ATP_BS"/>
</dbReference>
<dbReference type="GO" id="GO:0004674">
    <property type="term" value="F:protein serine/threonine kinase activity"/>
    <property type="evidence" value="ECO:0007669"/>
    <property type="project" value="UniProtKB-EC"/>
</dbReference>
<dbReference type="PANTHER" id="PTHR43289">
    <property type="entry name" value="MITOGEN-ACTIVATED PROTEIN KINASE KINASE KINASE 20-RELATED"/>
    <property type="match status" value="1"/>
</dbReference>
<gene>
    <name evidence="8" type="ORF">Q8791_20055</name>
</gene>
<dbReference type="RefSeq" id="WP_330093291.1">
    <property type="nucleotide sequence ID" value="NZ_JAUZMY010000020.1"/>
</dbReference>
<dbReference type="InterPro" id="IPR011009">
    <property type="entry name" value="Kinase-like_dom_sf"/>
</dbReference>
<dbReference type="PROSITE" id="PS00108">
    <property type="entry name" value="PROTEIN_KINASE_ST"/>
    <property type="match status" value="1"/>
</dbReference>
<dbReference type="CDD" id="cd14014">
    <property type="entry name" value="STKc_PknB_like"/>
    <property type="match status" value="1"/>
</dbReference>
<evidence type="ECO:0000256" key="3">
    <source>
        <dbReference type="ARBA" id="ARBA00022777"/>
    </source>
</evidence>
<feature type="region of interest" description="Disordered" evidence="6">
    <location>
        <begin position="372"/>
        <end position="434"/>
    </location>
</feature>
<dbReference type="EMBL" id="JAUZMY010000020">
    <property type="protein sequence ID" value="MEE2039519.1"/>
    <property type="molecule type" value="Genomic_DNA"/>
</dbReference>
<evidence type="ECO:0000313" key="9">
    <source>
        <dbReference type="Proteomes" id="UP001356095"/>
    </source>
</evidence>
<keyword evidence="9" id="KW-1185">Reference proteome</keyword>
<dbReference type="PANTHER" id="PTHR43289:SF34">
    <property type="entry name" value="SERINE_THREONINE-PROTEIN KINASE YBDM-RELATED"/>
    <property type="match status" value="1"/>
</dbReference>
<dbReference type="PROSITE" id="PS00107">
    <property type="entry name" value="PROTEIN_KINASE_ATP"/>
    <property type="match status" value="1"/>
</dbReference>
<dbReference type="SUPFAM" id="SSF56112">
    <property type="entry name" value="Protein kinase-like (PK-like)"/>
    <property type="match status" value="1"/>
</dbReference>
<evidence type="ECO:0000256" key="6">
    <source>
        <dbReference type="SAM" id="MobiDB-lite"/>
    </source>
</evidence>
<keyword evidence="3 8" id="KW-0418">Kinase</keyword>
<accession>A0ABU7KB98</accession>
<evidence type="ECO:0000256" key="2">
    <source>
        <dbReference type="ARBA" id="ARBA00022741"/>
    </source>
</evidence>
<keyword evidence="1 8" id="KW-0808">Transferase</keyword>
<sequence length="548" mass="55097">MSPVRPSASLPATATNLMPQDPAAVGPYKPLKRLGAGGMGVVYAARAKDGSLVAVKVVHPEFAVDPEFRDRFAREVEMLSRVGGACAVPLLAADTQGEQPWLATPLIRGLTLSAYLRENRGPLPEGLQYGLAVGIAEALAQIHASGVVHRDLKPANIILSPEGPRVLDFGIARALDQTALTRTGSLLGSAGWISPAHYRGEPISTADDIFAWGALVAYAATGRPPFGGGDPAAVAHRVLSGEPDMEGFTGPLADLARRALSKDAERRPSALALVTGVMAAANPGGTPITRPQGAGDAVASTLHAGWHGVHMPSEREVTVPHGVFRERRSKAWTVLAVAAALTLLAGAGLGGAAVAGNWDSLPVAAWFGVDAAEGDGGGAEPSGGEHSAGPADEEGEEGLPPSEDPATGASDDAGGAGEGEDEGEGDDAAGEPATASAVVGAGVSAGGSRPSGDHVVAFQPSGGSGRYAVLDGATVLCAWSFCQGSAGAVGDGAAGTVSSSPSALTAYVNQGSRTVRAEVAYTTADDGTITITSLVEQHRASGSGTPPW</sequence>
<evidence type="ECO:0000313" key="8">
    <source>
        <dbReference type="EMBL" id="MEE2039519.1"/>
    </source>
</evidence>
<dbReference type="SMART" id="SM00220">
    <property type="entry name" value="S_TKc"/>
    <property type="match status" value="1"/>
</dbReference>
<dbReference type="Pfam" id="PF00069">
    <property type="entry name" value="Pkinase"/>
    <property type="match status" value="1"/>
</dbReference>
<comment type="caution">
    <text evidence="8">The sequence shown here is derived from an EMBL/GenBank/DDBJ whole genome shotgun (WGS) entry which is preliminary data.</text>
</comment>
<dbReference type="Gene3D" id="1.10.510.10">
    <property type="entry name" value="Transferase(Phosphotransferase) domain 1"/>
    <property type="match status" value="1"/>
</dbReference>
<reference evidence="8 9" key="1">
    <citation type="submission" date="2023-08" db="EMBL/GenBank/DDBJ databases">
        <authorList>
            <person name="Girao M."/>
            <person name="Carvalho M.F."/>
        </authorList>
    </citation>
    <scope>NUCLEOTIDE SEQUENCE [LARGE SCALE GENOMIC DNA]</scope>
    <source>
        <strain evidence="8 9">CT-R113</strain>
    </source>
</reference>
<keyword evidence="2 5" id="KW-0547">Nucleotide-binding</keyword>
<evidence type="ECO:0000259" key="7">
    <source>
        <dbReference type="PROSITE" id="PS50011"/>
    </source>
</evidence>
<name>A0ABU7KB98_9ACTN</name>
<feature type="compositionally biased region" description="Low complexity" evidence="6">
    <location>
        <begin position="404"/>
        <end position="413"/>
    </location>
</feature>
<protein>
    <submittedName>
        <fullName evidence="8">Serine/threonine-protein kinase</fullName>
        <ecNumber evidence="8">2.7.11.1</ecNumber>
    </submittedName>
</protein>
<feature type="compositionally biased region" description="Acidic residues" evidence="6">
    <location>
        <begin position="418"/>
        <end position="429"/>
    </location>
</feature>
<feature type="region of interest" description="Disordered" evidence="6">
    <location>
        <begin position="1"/>
        <end position="22"/>
    </location>
</feature>